<dbReference type="Pfam" id="PF06202">
    <property type="entry name" value="GDE_C"/>
    <property type="match status" value="1"/>
</dbReference>
<evidence type="ECO:0000259" key="1">
    <source>
        <dbReference type="Pfam" id="PF06202"/>
    </source>
</evidence>
<dbReference type="EMBL" id="FNKH01000002">
    <property type="protein sequence ID" value="SDQ85176.1"/>
    <property type="molecule type" value="Genomic_DNA"/>
</dbReference>
<dbReference type="GO" id="GO:0005975">
    <property type="term" value="P:carbohydrate metabolic process"/>
    <property type="evidence" value="ECO:0007669"/>
    <property type="project" value="InterPro"/>
</dbReference>
<evidence type="ECO:0000259" key="2">
    <source>
        <dbReference type="Pfam" id="PF14742"/>
    </source>
</evidence>
<accession>A0A1H1EAI5</accession>
<dbReference type="RefSeq" id="WP_074700990.1">
    <property type="nucleotide sequence ID" value="NZ_CP018863.1"/>
</dbReference>
<gene>
    <name evidence="3" type="ORF">SAMN04489742_2819</name>
</gene>
<dbReference type="Gene3D" id="1.50.10.10">
    <property type="match status" value="1"/>
</dbReference>
<dbReference type="InterPro" id="IPR032790">
    <property type="entry name" value="GDE_C"/>
</dbReference>
<name>A0A1H1EAI5_9MICC</name>
<dbReference type="InterPro" id="IPR008928">
    <property type="entry name" value="6-hairpin_glycosidase_sf"/>
</dbReference>
<sequence>MAFQQPYLHDLTGVFTAPIQVWSDQHGQIRGEGAQGAYCGDDRVLARAVLTVNGHEPEWVSTQLKSTEHVDFIHFIRVPANVADPLVSIIRSRSVDTGRLAETLTFKSVLAEPVTLDVKMELVADALPMDQIKAGLALAAGSVAPEDRRWRWRGQDTSAELTAEGAELAFMGSQVVLSWRIALQPGDAVELGWSLAVSDKGAPMIAAGGQPLRTPSVAGDPRLMRLMTRSISDLNSLRIADRQRPEHAFLAAGAPWHLTMFGRDALMAARMLLPIDAATAAGTLRALAGRQGTDVVPETGEEPGKILREVRRSTFVMGPGGTVISVPPVHYGNIDATPLWIILLHDAWHSGMPEAEVRALLPNLEDALGWMQHYGDSDGDGFLEYGGAFDSKLVDQGWKDTAGSIRWHDGTPAAGPVALAEVQGYAHEAATVGAEMLDHFGRPGSGEWRAFAADLADRFREKFWCTDDAGPYPAIALDADKKPVDSIASNMGHLLGTGLLNAQEKDAVVTRLMDPSMFSGYGIRTLSTTNGGYWPTRYHAGSVWSHDSAWILLGMLKDGFEDEAAKLAGGMLDAAEGFEWRLPELFSGDPADRRWPPVPYPAACRPQAWAAASAVPIAQALRGFNVLG</sequence>
<dbReference type="Proteomes" id="UP000181917">
    <property type="component" value="Unassembled WGS sequence"/>
</dbReference>
<dbReference type="OrthoDB" id="9759959at2"/>
<proteinExistence type="predicted"/>
<dbReference type="KEGG" id="acry:AC20117_03370"/>
<dbReference type="STRING" id="37928.SAMN04489742_2819"/>
<evidence type="ECO:0000313" key="3">
    <source>
        <dbReference type="EMBL" id="SDQ85176.1"/>
    </source>
</evidence>
<dbReference type="AlphaFoldDB" id="A0A1H1EAI5"/>
<dbReference type="SUPFAM" id="SSF48208">
    <property type="entry name" value="Six-hairpin glycosidases"/>
    <property type="match status" value="1"/>
</dbReference>
<protein>
    <submittedName>
        <fullName evidence="3">Amylo-alpha-1,6-glucosidase</fullName>
    </submittedName>
</protein>
<reference evidence="3 4" key="1">
    <citation type="submission" date="2016-10" db="EMBL/GenBank/DDBJ databases">
        <authorList>
            <person name="de Groot N.N."/>
        </authorList>
    </citation>
    <scope>NUCLEOTIDE SEQUENCE [LARGE SCALE GENOMIC DNA]</scope>
    <source>
        <strain evidence="3 4">DSM 20117</strain>
    </source>
</reference>
<feature type="domain" description="Glycogen debranching enzyme C-terminal" evidence="1">
    <location>
        <begin position="391"/>
        <end position="613"/>
    </location>
</feature>
<keyword evidence="4" id="KW-1185">Reference proteome</keyword>
<evidence type="ECO:0000313" key="4">
    <source>
        <dbReference type="Proteomes" id="UP000181917"/>
    </source>
</evidence>
<dbReference type="Pfam" id="PF14742">
    <property type="entry name" value="GDE_N_bis"/>
    <property type="match status" value="1"/>
</dbReference>
<feature type="domain" description="Putative glycogen debranching enzyme N-terminal" evidence="2">
    <location>
        <begin position="18"/>
        <end position="193"/>
    </location>
</feature>
<dbReference type="InterPro" id="IPR032856">
    <property type="entry name" value="GDE_N_bis"/>
</dbReference>
<organism evidence="3 4">
    <name type="scientific">Crystallibacter crystallopoietes</name>
    <dbReference type="NCBI Taxonomy" id="37928"/>
    <lineage>
        <taxon>Bacteria</taxon>
        <taxon>Bacillati</taxon>
        <taxon>Actinomycetota</taxon>
        <taxon>Actinomycetes</taxon>
        <taxon>Micrococcales</taxon>
        <taxon>Micrococcaceae</taxon>
        <taxon>Crystallibacter</taxon>
    </lineage>
</organism>
<dbReference type="InterPro" id="IPR012341">
    <property type="entry name" value="6hp_glycosidase-like_sf"/>
</dbReference>